<evidence type="ECO:0000313" key="11">
    <source>
        <dbReference type="EMBL" id="PXX97954.1"/>
    </source>
</evidence>
<dbReference type="NCBIfam" id="TIGR00229">
    <property type="entry name" value="sensory_box"/>
    <property type="match status" value="4"/>
</dbReference>
<dbReference type="GO" id="GO:0006355">
    <property type="term" value="P:regulation of DNA-templated transcription"/>
    <property type="evidence" value="ECO:0007669"/>
    <property type="project" value="InterPro"/>
</dbReference>
<evidence type="ECO:0000259" key="7">
    <source>
        <dbReference type="PROSITE" id="PS50109"/>
    </source>
</evidence>
<evidence type="ECO:0000256" key="2">
    <source>
        <dbReference type="ARBA" id="ARBA00012438"/>
    </source>
</evidence>
<dbReference type="PROSITE" id="PS50113">
    <property type="entry name" value="PAC"/>
    <property type="match status" value="1"/>
</dbReference>
<dbReference type="SUPFAM" id="SSF55785">
    <property type="entry name" value="PYP-like sensor domain (PAS domain)"/>
    <property type="match status" value="4"/>
</dbReference>
<dbReference type="AlphaFoldDB" id="A0A2V3ZUM9"/>
<reference evidence="11 12" key="1">
    <citation type="submission" date="2018-05" db="EMBL/GenBank/DDBJ databases">
        <title>Marinifilum breve JC075T sp. nov., a marine bacterium isolated from Yongle Blue Hole in the South China Sea.</title>
        <authorList>
            <person name="Fu T."/>
        </authorList>
    </citation>
    <scope>NUCLEOTIDE SEQUENCE [LARGE SCALE GENOMIC DNA]</scope>
    <source>
        <strain evidence="11 12">JC075</strain>
    </source>
</reference>
<dbReference type="CDD" id="cd00082">
    <property type="entry name" value="HisKA"/>
    <property type="match status" value="1"/>
</dbReference>
<sequence length="1119" mass="128114">MSESFENISPEEFEKRMFECQEQIEQLQKHLSALDSENTYLANELKNTRTNDEYNLLFKSTGQGIIIRDADGKISYANPAASKILGQPIKDLLGVDSFEPRINNILPDGSLMDANAHPAKVALDTRKEITRSTLGVFNPEKQDYIWISVTATPMLDRQTNKPTKVFTIFEDITTKIDADLQIKNSEAKAKALLETIPDLIIRITRDGKIIDLHGKPNGLFTYPKSIDNENIRSLFDQELRERFSNAMEEAFDSRLVQIFDYRKNVENKGVCFYEFRLSSIGEREVTVIIRDITEQKRSQRKVIEATRRLTTLIGNLKGMAYRCLVDEYWTMLFVSEGVNELTGYTAEELNYNASLAFNDIIHPEDRDYVAQEVSMAGDKNKRFSLEYRIYTKSGKQKWVFEQGLNIKDRMGRPLFIEGYITDITERKHAEQNLALSESKFRLLFNSLNEAVFVHPWEGDGLENFIEVNDTAVDRYGYTKEEFLSLNPIDIARKGVLSKEKVSEIREIIEELGSFFMRTWHRTKDDVEFPVELTANLIDLNGKKYIQTVVRDISRQKKAESELARKTRIEKLLSKISADLVSAPVENIDKAIDSAIEKIASHTKADRAYMFLVGKNQKYLERTHEWFTNEKVARFDNPKLMLSEGFTWWIERFKKHKNFVVNDIKKLPSHAFGNFEYDPRKVVKSLLVFPLITQENILGCVVFDVVNQAKKWNKTDVIHIKTFADMLAGVLSRKRYEQELIFAKEKAEESDQLKSTFLASMSHELRTPLNAIIGFSTLLKPESPSDKIEKWNGIVKASGKHLLRIIESIFDVSLLQAKEVKLNIDQFSLFEMFNTIQQYVKAEVKKFNKTEVGTNFKSCSECDIFITSDRTKVMQLITNLLNNAIKYTDVGQIDYGCKIHDNNIVFFVSDTGIGISDEHKEVIFDIFRQVEEPYWGLQSGVGLGLAICKEIANLLDGELWLESEKGKGSCFYFKLNDVVTIPESKECEMLSSIQTPNLKGKNILIVEDVEINYELLEEILSPTNAKVLWAKNGVSAVGMMQSHPEIDLVLMDVKIPHLDGYHATKKILEQKPGLPIIAQTAYALKGDRQKAIDSGCVAYITKPIDRIKLFELLQSHITDN</sequence>
<name>A0A2V3ZUM9_9BACT</name>
<evidence type="ECO:0000256" key="5">
    <source>
        <dbReference type="ARBA" id="ARBA00022777"/>
    </source>
</evidence>
<dbReference type="Pfam" id="PF02518">
    <property type="entry name" value="HATPase_c"/>
    <property type="match status" value="1"/>
</dbReference>
<comment type="catalytic activity">
    <reaction evidence="1">
        <text>ATP + protein L-histidine = ADP + protein N-phospho-L-histidine.</text>
        <dbReference type="EC" id="2.7.13.3"/>
    </reaction>
</comment>
<dbReference type="PANTHER" id="PTHR43047">
    <property type="entry name" value="TWO-COMPONENT HISTIDINE PROTEIN KINASE"/>
    <property type="match status" value="1"/>
</dbReference>
<dbReference type="SUPFAM" id="SSF47384">
    <property type="entry name" value="Homodimeric domain of signal transducing histidine kinase"/>
    <property type="match status" value="1"/>
</dbReference>
<comment type="caution">
    <text evidence="11">The sequence shown here is derived from an EMBL/GenBank/DDBJ whole genome shotgun (WGS) entry which is preliminary data.</text>
</comment>
<dbReference type="InterPro" id="IPR005467">
    <property type="entry name" value="His_kinase_dom"/>
</dbReference>
<dbReference type="InterPro" id="IPR013656">
    <property type="entry name" value="PAS_4"/>
</dbReference>
<feature type="modified residue" description="4-aspartylphosphate" evidence="6">
    <location>
        <position position="1051"/>
    </location>
</feature>
<dbReference type="SUPFAM" id="SSF55781">
    <property type="entry name" value="GAF domain-like"/>
    <property type="match status" value="1"/>
</dbReference>
<protein>
    <recommendedName>
        <fullName evidence="2">histidine kinase</fullName>
        <ecNumber evidence="2">2.7.13.3</ecNumber>
    </recommendedName>
</protein>
<evidence type="ECO:0000256" key="4">
    <source>
        <dbReference type="ARBA" id="ARBA00022679"/>
    </source>
</evidence>
<feature type="domain" description="PAS" evidence="9">
    <location>
        <begin position="436"/>
        <end position="484"/>
    </location>
</feature>
<dbReference type="PANTHER" id="PTHR43047:SF72">
    <property type="entry name" value="OSMOSENSING HISTIDINE PROTEIN KINASE SLN1"/>
    <property type="match status" value="1"/>
</dbReference>
<dbReference type="InterPro" id="IPR000014">
    <property type="entry name" value="PAS"/>
</dbReference>
<dbReference type="SUPFAM" id="SSF55874">
    <property type="entry name" value="ATPase domain of HSP90 chaperone/DNA topoisomerase II/histidine kinase"/>
    <property type="match status" value="1"/>
</dbReference>
<keyword evidence="3 6" id="KW-0597">Phosphoprotein</keyword>
<dbReference type="GO" id="GO:0005886">
    <property type="term" value="C:plasma membrane"/>
    <property type="evidence" value="ECO:0007669"/>
    <property type="project" value="TreeGrafter"/>
</dbReference>
<dbReference type="GO" id="GO:0000155">
    <property type="term" value="F:phosphorelay sensor kinase activity"/>
    <property type="evidence" value="ECO:0007669"/>
    <property type="project" value="InterPro"/>
</dbReference>
<dbReference type="Pfam" id="PF08448">
    <property type="entry name" value="PAS_4"/>
    <property type="match status" value="1"/>
</dbReference>
<accession>A0A2V3ZUM9</accession>
<dbReference type="Gene3D" id="3.30.450.20">
    <property type="entry name" value="PAS domain"/>
    <property type="match status" value="4"/>
</dbReference>
<dbReference type="PROSITE" id="PS50110">
    <property type="entry name" value="RESPONSE_REGULATORY"/>
    <property type="match status" value="1"/>
</dbReference>
<dbReference type="Pfam" id="PF08447">
    <property type="entry name" value="PAS_3"/>
    <property type="match status" value="1"/>
</dbReference>
<dbReference type="Pfam" id="PF00512">
    <property type="entry name" value="HisKA"/>
    <property type="match status" value="1"/>
</dbReference>
<dbReference type="InterPro" id="IPR036097">
    <property type="entry name" value="HisK_dim/P_sf"/>
</dbReference>
<dbReference type="EC" id="2.7.13.3" evidence="2"/>
<feature type="domain" description="PAC" evidence="10">
    <location>
        <begin position="383"/>
        <end position="435"/>
    </location>
</feature>
<dbReference type="PRINTS" id="PR00344">
    <property type="entry name" value="BCTRLSENSOR"/>
</dbReference>
<dbReference type="InterPro" id="IPR029016">
    <property type="entry name" value="GAF-like_dom_sf"/>
</dbReference>
<dbReference type="SMART" id="SM00448">
    <property type="entry name" value="REC"/>
    <property type="match status" value="1"/>
</dbReference>
<keyword evidence="12" id="KW-1185">Reference proteome</keyword>
<gene>
    <name evidence="11" type="ORF">DF185_16590</name>
</gene>
<feature type="domain" description="Response regulatory" evidence="8">
    <location>
        <begin position="1001"/>
        <end position="1116"/>
    </location>
</feature>
<dbReference type="SMART" id="SM00086">
    <property type="entry name" value="PAC"/>
    <property type="match status" value="2"/>
</dbReference>
<dbReference type="InterPro" id="IPR036890">
    <property type="entry name" value="HATPase_C_sf"/>
</dbReference>
<proteinExistence type="predicted"/>
<feature type="domain" description="PAS" evidence="9">
    <location>
        <begin position="324"/>
        <end position="380"/>
    </location>
</feature>
<dbReference type="Pfam" id="PF13426">
    <property type="entry name" value="PAS_9"/>
    <property type="match status" value="1"/>
</dbReference>
<dbReference type="InterPro" id="IPR013767">
    <property type="entry name" value="PAS_fold"/>
</dbReference>
<evidence type="ECO:0000259" key="10">
    <source>
        <dbReference type="PROSITE" id="PS50113"/>
    </source>
</evidence>
<dbReference type="CDD" id="cd00130">
    <property type="entry name" value="PAS"/>
    <property type="match status" value="3"/>
</dbReference>
<evidence type="ECO:0000256" key="1">
    <source>
        <dbReference type="ARBA" id="ARBA00000085"/>
    </source>
</evidence>
<dbReference type="InterPro" id="IPR003661">
    <property type="entry name" value="HisK_dim/P_dom"/>
</dbReference>
<dbReference type="InterPro" id="IPR013655">
    <property type="entry name" value="PAS_fold_3"/>
</dbReference>
<dbReference type="SMART" id="SM00091">
    <property type="entry name" value="PAS"/>
    <property type="match status" value="4"/>
</dbReference>
<dbReference type="OrthoDB" id="9796457at2"/>
<dbReference type="InterPro" id="IPR000700">
    <property type="entry name" value="PAS-assoc_C"/>
</dbReference>
<dbReference type="Pfam" id="PF00989">
    <property type="entry name" value="PAS"/>
    <property type="match status" value="1"/>
</dbReference>
<keyword evidence="4" id="KW-0808">Transferase</keyword>
<dbReference type="Gene3D" id="3.40.50.2300">
    <property type="match status" value="1"/>
</dbReference>
<dbReference type="Gene3D" id="3.30.565.10">
    <property type="entry name" value="Histidine kinase-like ATPase, C-terminal domain"/>
    <property type="match status" value="1"/>
</dbReference>
<keyword evidence="5" id="KW-0418">Kinase</keyword>
<dbReference type="PROSITE" id="PS50109">
    <property type="entry name" value="HIS_KIN"/>
    <property type="match status" value="1"/>
</dbReference>
<dbReference type="Pfam" id="PF01590">
    <property type="entry name" value="GAF"/>
    <property type="match status" value="1"/>
</dbReference>
<dbReference type="Proteomes" id="UP000248079">
    <property type="component" value="Unassembled WGS sequence"/>
</dbReference>
<organism evidence="11 12">
    <name type="scientific">Marinifilum breve</name>
    <dbReference type="NCBI Taxonomy" id="2184082"/>
    <lineage>
        <taxon>Bacteria</taxon>
        <taxon>Pseudomonadati</taxon>
        <taxon>Bacteroidota</taxon>
        <taxon>Bacteroidia</taxon>
        <taxon>Marinilabiliales</taxon>
        <taxon>Marinifilaceae</taxon>
    </lineage>
</organism>
<dbReference type="SMART" id="SM00388">
    <property type="entry name" value="HisKA"/>
    <property type="match status" value="1"/>
</dbReference>
<evidence type="ECO:0000256" key="6">
    <source>
        <dbReference type="PROSITE-ProRule" id="PRU00169"/>
    </source>
</evidence>
<evidence type="ECO:0000256" key="3">
    <source>
        <dbReference type="ARBA" id="ARBA00022553"/>
    </source>
</evidence>
<dbReference type="CDD" id="cd17546">
    <property type="entry name" value="REC_hyHK_CKI1_RcsC-like"/>
    <property type="match status" value="1"/>
</dbReference>
<dbReference type="Gene3D" id="1.10.287.130">
    <property type="match status" value="1"/>
</dbReference>
<dbReference type="GO" id="GO:0009927">
    <property type="term" value="F:histidine phosphotransfer kinase activity"/>
    <property type="evidence" value="ECO:0007669"/>
    <property type="project" value="TreeGrafter"/>
</dbReference>
<dbReference type="InterPro" id="IPR011006">
    <property type="entry name" value="CheY-like_superfamily"/>
</dbReference>
<dbReference type="InterPro" id="IPR001610">
    <property type="entry name" value="PAC"/>
</dbReference>
<dbReference type="InterPro" id="IPR035965">
    <property type="entry name" value="PAS-like_dom_sf"/>
</dbReference>
<dbReference type="InterPro" id="IPR003594">
    <property type="entry name" value="HATPase_dom"/>
</dbReference>
<evidence type="ECO:0000259" key="8">
    <source>
        <dbReference type="PROSITE" id="PS50110"/>
    </source>
</evidence>
<evidence type="ECO:0000259" key="9">
    <source>
        <dbReference type="PROSITE" id="PS50112"/>
    </source>
</evidence>
<dbReference type="SMART" id="SM00387">
    <property type="entry name" value="HATPase_c"/>
    <property type="match status" value="1"/>
</dbReference>
<dbReference type="InterPro" id="IPR004358">
    <property type="entry name" value="Sig_transdc_His_kin-like_C"/>
</dbReference>
<dbReference type="EMBL" id="QFLI01000008">
    <property type="protein sequence ID" value="PXX97954.1"/>
    <property type="molecule type" value="Genomic_DNA"/>
</dbReference>
<feature type="domain" description="PAS" evidence="9">
    <location>
        <begin position="50"/>
        <end position="94"/>
    </location>
</feature>
<dbReference type="SUPFAM" id="SSF52172">
    <property type="entry name" value="CheY-like"/>
    <property type="match status" value="1"/>
</dbReference>
<dbReference type="InterPro" id="IPR001789">
    <property type="entry name" value="Sig_transdc_resp-reg_receiver"/>
</dbReference>
<dbReference type="PROSITE" id="PS50112">
    <property type="entry name" value="PAS"/>
    <property type="match status" value="3"/>
</dbReference>
<feature type="domain" description="Histidine kinase" evidence="7">
    <location>
        <begin position="759"/>
        <end position="978"/>
    </location>
</feature>
<dbReference type="RefSeq" id="WP_110361886.1">
    <property type="nucleotide sequence ID" value="NZ_QFLI01000008.1"/>
</dbReference>
<dbReference type="InterPro" id="IPR003018">
    <property type="entry name" value="GAF"/>
</dbReference>
<dbReference type="SMART" id="SM00065">
    <property type="entry name" value="GAF"/>
    <property type="match status" value="1"/>
</dbReference>
<evidence type="ECO:0000313" key="12">
    <source>
        <dbReference type="Proteomes" id="UP000248079"/>
    </source>
</evidence>
<dbReference type="Gene3D" id="3.30.450.40">
    <property type="match status" value="1"/>
</dbReference>
<dbReference type="Pfam" id="PF00072">
    <property type="entry name" value="Response_reg"/>
    <property type="match status" value="1"/>
</dbReference>